<evidence type="ECO:0000313" key="1">
    <source>
        <dbReference type="EMBL" id="CAB4823160.1"/>
    </source>
</evidence>
<gene>
    <name evidence="1" type="ORF">UFOPK3167_00418</name>
</gene>
<sequence length="359" mass="41435">MLIRVGYVPYSQDLQHPADRRRLAAWAKDKKCELNTSNPLDSDILVLSNEANFGYWLKRAKQPVILDLVDGYLGENPNLIRDVLRNIVRSFRGTSSLRWLTYTRHLRTACRQSTAIIVASPEQRELVKKFNPNVFVILDDHSELISEIESSFPFDNSSVQQSQNRYVFWEGFGYTLKHFKFIAKDLDRFLDEYNWGMYLVTVEKFPRWGGYLGEIVTKELVADIFPRSSKLIQIIPWSIENLKNFSAKSEFAVIPISASDKFAAMKSENKLLSMWQLGLPTIFSDIPSYNRVAIAAKQDGACVKGANWFQYLQRMANSTRVNEGMKRESMKYISDTHLHAHLVDKWDEAINTVFKGNRT</sequence>
<name>A0A6J6ZNJ2_9ZZZZ</name>
<accession>A0A6J6ZNJ2</accession>
<reference evidence="1" key="1">
    <citation type="submission" date="2020-05" db="EMBL/GenBank/DDBJ databases">
        <authorList>
            <person name="Chiriac C."/>
            <person name="Salcher M."/>
            <person name="Ghai R."/>
            <person name="Kavagutti S V."/>
        </authorList>
    </citation>
    <scope>NUCLEOTIDE SEQUENCE</scope>
</reference>
<protein>
    <submittedName>
        <fullName evidence="1">Unannotated protein</fullName>
    </submittedName>
</protein>
<proteinExistence type="predicted"/>
<dbReference type="EMBL" id="CAFABF010000011">
    <property type="protein sequence ID" value="CAB4823160.1"/>
    <property type="molecule type" value="Genomic_DNA"/>
</dbReference>
<organism evidence="1">
    <name type="scientific">freshwater metagenome</name>
    <dbReference type="NCBI Taxonomy" id="449393"/>
    <lineage>
        <taxon>unclassified sequences</taxon>
        <taxon>metagenomes</taxon>
        <taxon>ecological metagenomes</taxon>
    </lineage>
</organism>
<dbReference type="AlphaFoldDB" id="A0A6J6ZNJ2"/>